<sequence>MLNSREWVYYKLYVGQRHDVLDYVIVDILNKIDSLLLNHPWFYLRYIDENGTHLRLRIQLPVGQKSLDTEIFSLLHDGMTEVDTAPYNTYEPLISITGHSEPLHTGPQFSAFCIKDDYVPEYDKYGGEEGIAIAERVFSQSSILARKIIKHERQGDLNRKDLVLPLFLTGLQVFIKPENRQVFLTRYATFWLSGNPAIGSLKMAFAEQAYNLLDAGEELVPGLSSLSVTEQHLIQTWREHLAQGRDDYIKKAGQFPKDILELIAFHFIHLMNNRLGFNTLEEAYIATLLATAEESGYHYELA</sequence>
<dbReference type="Pfam" id="PF14028">
    <property type="entry name" value="Lant_dehydr_C"/>
    <property type="match status" value="1"/>
</dbReference>
<dbReference type="NCBIfam" id="TIGR03891">
    <property type="entry name" value="thiopep_ocin"/>
    <property type="match status" value="1"/>
</dbReference>
<dbReference type="EMBL" id="VWXF01000001">
    <property type="protein sequence ID" value="NIF20366.1"/>
    <property type="molecule type" value="Genomic_DNA"/>
</dbReference>
<evidence type="ECO:0000259" key="1">
    <source>
        <dbReference type="Pfam" id="PF14028"/>
    </source>
</evidence>
<gene>
    <name evidence="2" type="ORF">F3J40_01865</name>
</gene>
<protein>
    <recommendedName>
        <fullName evidence="1">Thiopeptide-type bacteriocin biosynthesis domain-containing protein</fullName>
    </recommendedName>
</protein>
<dbReference type="RefSeq" id="WP_167012350.1">
    <property type="nucleotide sequence ID" value="NZ_VWXF01000001.1"/>
</dbReference>
<evidence type="ECO:0000313" key="3">
    <source>
        <dbReference type="Proteomes" id="UP001515683"/>
    </source>
</evidence>
<dbReference type="InterPro" id="IPR023809">
    <property type="entry name" value="Thiopep_bacteriocin_synth_dom"/>
</dbReference>
<reference evidence="2 3" key="1">
    <citation type="journal article" date="2019" name="bioRxiv">
        <title>Bacteria contribute to plant secondary compound degradation in a generalist herbivore system.</title>
        <authorList>
            <person name="Francoeur C.B."/>
            <person name="Khadempour L."/>
            <person name="Moreira-Soto R.D."/>
            <person name="Gotting K."/>
            <person name="Book A.J."/>
            <person name="Pinto-Tomas A.A."/>
            <person name="Keefover-Ring K."/>
            <person name="Currie C.R."/>
        </authorList>
    </citation>
    <scope>NUCLEOTIDE SEQUENCE [LARGE SCALE GENOMIC DNA]</scope>
    <source>
        <strain evidence="2">Acro-835</strain>
    </source>
</reference>
<accession>A0ABX0R7W5</accession>
<dbReference type="Proteomes" id="UP001515683">
    <property type="component" value="Unassembled WGS sequence"/>
</dbReference>
<organism evidence="2 3">
    <name type="scientific">Candidatus Pantoea multigeneris</name>
    <dbReference type="NCBI Taxonomy" id="2608357"/>
    <lineage>
        <taxon>Bacteria</taxon>
        <taxon>Pseudomonadati</taxon>
        <taxon>Pseudomonadota</taxon>
        <taxon>Gammaproteobacteria</taxon>
        <taxon>Enterobacterales</taxon>
        <taxon>Erwiniaceae</taxon>
        <taxon>Pantoea</taxon>
    </lineage>
</organism>
<keyword evidence="3" id="KW-1185">Reference proteome</keyword>
<feature type="domain" description="Thiopeptide-type bacteriocin biosynthesis" evidence="1">
    <location>
        <begin position="7"/>
        <end position="291"/>
    </location>
</feature>
<evidence type="ECO:0000313" key="2">
    <source>
        <dbReference type="EMBL" id="NIF20366.1"/>
    </source>
</evidence>
<proteinExistence type="predicted"/>
<name>A0ABX0R7W5_9GAMM</name>
<comment type="caution">
    <text evidence="2">The sequence shown here is derived from an EMBL/GenBank/DDBJ whole genome shotgun (WGS) entry which is preliminary data.</text>
</comment>